<feature type="domain" description="DUF6534" evidence="2">
    <location>
        <begin position="162"/>
        <end position="248"/>
    </location>
</feature>
<sequence>MQDTSRLFGPFLLGAGFNFTLYGVCILQTFLYFRKYSRDPLRIRLLVAYLFVMETINSGCTMGVLYEPLALHYGDPVFFEKFPLMLTANALVTVLISTPAQFFVAWRLKIVSRSFVIPIVIIILAIVSLVGGTKTSASVIKSQDYGHYSSFTPTVTVWLASSAAADFFITIGLTWSLLKRDFGTKETEDKVTRIIRLTIQTGFVTMAFAIIDLTVFLARPRTTLNFIVDFALSKLYTNSLLSTLNARSGWDHLCQSQEVNVLFDRSELSAMQKRQMEVESGHGLGRVENGFAPHPNANHTADNIELQTTVTVLADSVYTPGSHGSIEKTVDLV</sequence>
<dbReference type="EMBL" id="JAACJJ010000030">
    <property type="protein sequence ID" value="KAF5318631.1"/>
    <property type="molecule type" value="Genomic_DNA"/>
</dbReference>
<gene>
    <name evidence="3" type="ORF">D9619_010715</name>
</gene>
<protein>
    <recommendedName>
        <fullName evidence="2">DUF6534 domain-containing protein</fullName>
    </recommendedName>
</protein>
<keyword evidence="1" id="KW-0812">Transmembrane</keyword>
<comment type="caution">
    <text evidence="3">The sequence shown here is derived from an EMBL/GenBank/DDBJ whole genome shotgun (WGS) entry which is preliminary data.</text>
</comment>
<dbReference type="OrthoDB" id="3183258at2759"/>
<organism evidence="3 4">
    <name type="scientific">Psilocybe cf. subviscida</name>
    <dbReference type="NCBI Taxonomy" id="2480587"/>
    <lineage>
        <taxon>Eukaryota</taxon>
        <taxon>Fungi</taxon>
        <taxon>Dikarya</taxon>
        <taxon>Basidiomycota</taxon>
        <taxon>Agaricomycotina</taxon>
        <taxon>Agaricomycetes</taxon>
        <taxon>Agaricomycetidae</taxon>
        <taxon>Agaricales</taxon>
        <taxon>Agaricineae</taxon>
        <taxon>Strophariaceae</taxon>
        <taxon>Psilocybe</taxon>
    </lineage>
</organism>
<dbReference type="Pfam" id="PF20152">
    <property type="entry name" value="DUF6534"/>
    <property type="match status" value="1"/>
</dbReference>
<feature type="transmembrane region" description="Helical" evidence="1">
    <location>
        <begin position="157"/>
        <end position="178"/>
    </location>
</feature>
<feature type="transmembrane region" description="Helical" evidence="1">
    <location>
        <begin position="115"/>
        <end position="137"/>
    </location>
</feature>
<proteinExistence type="predicted"/>
<accession>A0A8H5B9B4</accession>
<name>A0A8H5B9B4_9AGAR</name>
<feature type="transmembrane region" description="Helical" evidence="1">
    <location>
        <begin position="86"/>
        <end position="108"/>
    </location>
</feature>
<keyword evidence="1" id="KW-1133">Transmembrane helix</keyword>
<feature type="transmembrane region" description="Helical" evidence="1">
    <location>
        <begin position="12"/>
        <end position="33"/>
    </location>
</feature>
<dbReference type="PANTHER" id="PTHR40465:SF1">
    <property type="entry name" value="DUF6534 DOMAIN-CONTAINING PROTEIN"/>
    <property type="match status" value="1"/>
</dbReference>
<evidence type="ECO:0000256" key="1">
    <source>
        <dbReference type="SAM" id="Phobius"/>
    </source>
</evidence>
<feature type="transmembrane region" description="Helical" evidence="1">
    <location>
        <begin position="45"/>
        <end position="66"/>
    </location>
</feature>
<dbReference type="InterPro" id="IPR045339">
    <property type="entry name" value="DUF6534"/>
</dbReference>
<dbReference type="AlphaFoldDB" id="A0A8H5B9B4"/>
<dbReference type="PANTHER" id="PTHR40465">
    <property type="entry name" value="CHROMOSOME 1, WHOLE GENOME SHOTGUN SEQUENCE"/>
    <property type="match status" value="1"/>
</dbReference>
<feature type="transmembrane region" description="Helical" evidence="1">
    <location>
        <begin position="199"/>
        <end position="218"/>
    </location>
</feature>
<evidence type="ECO:0000259" key="2">
    <source>
        <dbReference type="Pfam" id="PF20152"/>
    </source>
</evidence>
<keyword evidence="1" id="KW-0472">Membrane</keyword>
<evidence type="ECO:0000313" key="3">
    <source>
        <dbReference type="EMBL" id="KAF5318631.1"/>
    </source>
</evidence>
<dbReference type="Proteomes" id="UP000567179">
    <property type="component" value="Unassembled WGS sequence"/>
</dbReference>
<evidence type="ECO:0000313" key="4">
    <source>
        <dbReference type="Proteomes" id="UP000567179"/>
    </source>
</evidence>
<reference evidence="3 4" key="1">
    <citation type="journal article" date="2020" name="ISME J.">
        <title>Uncovering the hidden diversity of litter-decomposition mechanisms in mushroom-forming fungi.</title>
        <authorList>
            <person name="Floudas D."/>
            <person name="Bentzer J."/>
            <person name="Ahren D."/>
            <person name="Johansson T."/>
            <person name="Persson P."/>
            <person name="Tunlid A."/>
        </authorList>
    </citation>
    <scope>NUCLEOTIDE SEQUENCE [LARGE SCALE GENOMIC DNA]</scope>
    <source>
        <strain evidence="3 4">CBS 101986</strain>
    </source>
</reference>
<keyword evidence="4" id="KW-1185">Reference proteome</keyword>